<evidence type="ECO:0000313" key="3">
    <source>
        <dbReference type="Proteomes" id="UP000199634"/>
    </source>
</evidence>
<feature type="region of interest" description="Disordered" evidence="1">
    <location>
        <begin position="70"/>
        <end position="139"/>
    </location>
</feature>
<protein>
    <recommendedName>
        <fullName evidence="4">DUF4890 domain-containing protein</fullName>
    </recommendedName>
</protein>
<dbReference type="EMBL" id="FNXE01000046">
    <property type="protein sequence ID" value="SEH98063.1"/>
    <property type="molecule type" value="Genomic_DNA"/>
</dbReference>
<accession>A0A1H6M9F6</accession>
<feature type="region of interest" description="Disordered" evidence="1">
    <location>
        <begin position="23"/>
        <end position="42"/>
    </location>
</feature>
<keyword evidence="3" id="KW-1185">Reference proteome</keyword>
<dbReference type="RefSeq" id="WP_091101678.1">
    <property type="nucleotide sequence ID" value="NZ_FNXE01000046.1"/>
</dbReference>
<dbReference type="InterPro" id="IPR012899">
    <property type="entry name" value="LTXXQ"/>
</dbReference>
<proteinExistence type="predicted"/>
<feature type="compositionally biased region" description="Basic and acidic residues" evidence="1">
    <location>
        <begin position="80"/>
        <end position="112"/>
    </location>
</feature>
<dbReference type="Proteomes" id="UP000199634">
    <property type="component" value="Unassembled WGS sequence"/>
</dbReference>
<evidence type="ECO:0000256" key="1">
    <source>
        <dbReference type="SAM" id="MobiDB-lite"/>
    </source>
</evidence>
<dbReference type="OrthoDB" id="956918at2"/>
<organism evidence="2 3">
    <name type="scientific">Paenimyroides marinum</name>
    <dbReference type="NCBI Taxonomy" id="1159016"/>
    <lineage>
        <taxon>Bacteria</taxon>
        <taxon>Pseudomonadati</taxon>
        <taxon>Bacteroidota</taxon>
        <taxon>Flavobacteriia</taxon>
        <taxon>Flavobacteriales</taxon>
        <taxon>Flavobacteriaceae</taxon>
        <taxon>Paenimyroides</taxon>
    </lineage>
</organism>
<name>A0A1H6M9F6_9FLAO</name>
<dbReference type="Pfam" id="PF07813">
    <property type="entry name" value="LTXXQ"/>
    <property type="match status" value="1"/>
</dbReference>
<evidence type="ECO:0000313" key="2">
    <source>
        <dbReference type="EMBL" id="SEH98063.1"/>
    </source>
</evidence>
<reference evidence="2 3" key="1">
    <citation type="submission" date="2016-10" db="EMBL/GenBank/DDBJ databases">
        <authorList>
            <person name="de Groot N.N."/>
        </authorList>
    </citation>
    <scope>NUCLEOTIDE SEQUENCE [LARGE SCALE GENOMIC DNA]</scope>
    <source>
        <strain evidence="2 3">CGMCC 1.10825</strain>
    </source>
</reference>
<sequence length="139" mass="16568">MKKLVVVMAVLFSVMGFSQVNEKVDKKQDVKRTEKRSKEGKENRFLEDFKDLDLSEKQQNELKAIFEAERNSMKQNRFRSKNDGESKRLSESEMKEMRGKMKERREALDGRVKNILSEEQYGKWKEQQDAKMRERLSRG</sequence>
<dbReference type="AlphaFoldDB" id="A0A1H6M9F6"/>
<evidence type="ECO:0008006" key="4">
    <source>
        <dbReference type="Google" id="ProtNLM"/>
    </source>
</evidence>
<feature type="compositionally biased region" description="Basic and acidic residues" evidence="1">
    <location>
        <begin position="120"/>
        <end position="139"/>
    </location>
</feature>
<gene>
    <name evidence="2" type="ORF">SAMN02927937_02515</name>
</gene>
<dbReference type="Gene3D" id="1.20.120.1490">
    <property type="match status" value="1"/>
</dbReference>